<name>A0ABT6MLU5_9GAMM</name>
<keyword evidence="2" id="KW-1185">Reference proteome</keyword>
<dbReference type="Pfam" id="PF19611">
    <property type="entry name" value="DUF6116"/>
    <property type="match status" value="1"/>
</dbReference>
<organism evidence="1 2">
    <name type="scientific">Luteimonas composti</name>
    <dbReference type="NCBI Taxonomy" id="398257"/>
    <lineage>
        <taxon>Bacteria</taxon>
        <taxon>Pseudomonadati</taxon>
        <taxon>Pseudomonadota</taxon>
        <taxon>Gammaproteobacteria</taxon>
        <taxon>Lysobacterales</taxon>
        <taxon>Lysobacteraceae</taxon>
        <taxon>Luteimonas</taxon>
    </lineage>
</organism>
<evidence type="ECO:0000313" key="2">
    <source>
        <dbReference type="Proteomes" id="UP001160550"/>
    </source>
</evidence>
<dbReference type="RefSeq" id="WP_280940786.1">
    <property type="nucleotide sequence ID" value="NZ_JARYGX010000003.1"/>
</dbReference>
<sequence>MANPLLLPLLNWARGLRYPALFKLTATAFAISVLWPFDPIPFIDEIVLGLGTLLLANWKSRKHGVESPVQGRARRR</sequence>
<accession>A0ABT6MLU5</accession>
<dbReference type="InterPro" id="IPR046119">
    <property type="entry name" value="DUF6116"/>
</dbReference>
<gene>
    <name evidence="1" type="ORF">QF205_00605</name>
</gene>
<dbReference type="EMBL" id="JARYGX010000003">
    <property type="protein sequence ID" value="MDH7451581.1"/>
    <property type="molecule type" value="Genomic_DNA"/>
</dbReference>
<comment type="caution">
    <text evidence="1">The sequence shown here is derived from an EMBL/GenBank/DDBJ whole genome shotgun (WGS) entry which is preliminary data.</text>
</comment>
<reference evidence="1" key="1">
    <citation type="journal article" date="2007" name="Int. J. Syst. Evol. Microbiol.">
        <title>Luteimonas composti sp. nov., a moderately thermophilic bacterium isolated from food waste.</title>
        <authorList>
            <person name="Young C.C."/>
            <person name="Kampfer P."/>
            <person name="Chen W.M."/>
            <person name="Yen W.S."/>
            <person name="Arun A.B."/>
            <person name="Lai W.A."/>
            <person name="Shen F.T."/>
            <person name="Rekha P.D."/>
            <person name="Lin K.Y."/>
            <person name="Chou J.H."/>
        </authorList>
    </citation>
    <scope>NUCLEOTIDE SEQUENCE</scope>
    <source>
        <strain evidence="1">CC-YY355</strain>
    </source>
</reference>
<reference evidence="1" key="2">
    <citation type="submission" date="2023-04" db="EMBL/GenBank/DDBJ databases">
        <authorList>
            <person name="Sun J.-Q."/>
        </authorList>
    </citation>
    <scope>NUCLEOTIDE SEQUENCE</scope>
    <source>
        <strain evidence="1">CC-YY355</strain>
    </source>
</reference>
<proteinExistence type="predicted"/>
<evidence type="ECO:0008006" key="3">
    <source>
        <dbReference type="Google" id="ProtNLM"/>
    </source>
</evidence>
<protein>
    <recommendedName>
        <fullName evidence="3">Transmembrane protein</fullName>
    </recommendedName>
</protein>
<evidence type="ECO:0000313" key="1">
    <source>
        <dbReference type="EMBL" id="MDH7451581.1"/>
    </source>
</evidence>
<dbReference type="Proteomes" id="UP001160550">
    <property type="component" value="Unassembled WGS sequence"/>
</dbReference>